<dbReference type="PANTHER" id="PTHR33964:SF1">
    <property type="entry name" value="RE45066P"/>
    <property type="match status" value="1"/>
</dbReference>
<keyword evidence="1" id="KW-0732">Signal</keyword>
<dbReference type="OrthoDB" id="6570179at2759"/>
<evidence type="ECO:0000313" key="3">
    <source>
        <dbReference type="Proteomes" id="UP001142055"/>
    </source>
</evidence>
<name>A0A9Q0M0T5_BLOTA</name>
<keyword evidence="3" id="KW-1185">Reference proteome</keyword>
<sequence length="256" mass="29304">MQSIFNLCLLAILIVGSTNGKKVHRYLLDKLECTQKKQDNVDRIYQKLAIFGKNGEKIPENDSQLRKFCTNMKKYASEVERFIKTCYTKEVKNYSNLMLYSGRANLRKSCAKRVPKVVSDLMQGAPCINRYVQKNDTCLIKFINKSAQLINIDDDKKKIPHLCCNYNEWTDCVDNLINSVKCMKPYGSSFIEFIQAPTRQIVEFSCGEYGEHTDACKRLGPAPKPRTPVRTKYTSAPPMMIDLIQSIEDYVQPGSI</sequence>
<feature type="chain" id="PRO_5040308400" description="DUF19 domain-containing protein" evidence="1">
    <location>
        <begin position="21"/>
        <end position="256"/>
    </location>
</feature>
<evidence type="ECO:0000313" key="2">
    <source>
        <dbReference type="EMBL" id="KAJ6216772.1"/>
    </source>
</evidence>
<feature type="signal peptide" evidence="1">
    <location>
        <begin position="1"/>
        <end position="20"/>
    </location>
</feature>
<reference evidence="2" key="1">
    <citation type="submission" date="2022-12" db="EMBL/GenBank/DDBJ databases">
        <title>Genome assemblies of Blomia tropicalis.</title>
        <authorList>
            <person name="Cui Y."/>
        </authorList>
    </citation>
    <scope>NUCLEOTIDE SEQUENCE</scope>
    <source>
        <tissue evidence="2">Adult mites</tissue>
    </source>
</reference>
<dbReference type="Proteomes" id="UP001142055">
    <property type="component" value="Chromosome 3"/>
</dbReference>
<comment type="caution">
    <text evidence="2">The sequence shown here is derived from an EMBL/GenBank/DDBJ whole genome shotgun (WGS) entry which is preliminary data.</text>
</comment>
<dbReference type="EMBL" id="JAPWDV010000003">
    <property type="protein sequence ID" value="KAJ6216772.1"/>
    <property type="molecule type" value="Genomic_DNA"/>
</dbReference>
<dbReference type="OMA" id="IKYVCCY"/>
<evidence type="ECO:0000256" key="1">
    <source>
        <dbReference type="SAM" id="SignalP"/>
    </source>
</evidence>
<proteinExistence type="predicted"/>
<protein>
    <recommendedName>
        <fullName evidence="4">DUF19 domain-containing protein</fullName>
    </recommendedName>
</protein>
<gene>
    <name evidence="2" type="ORF">RDWZM_007929</name>
</gene>
<dbReference type="AlphaFoldDB" id="A0A9Q0M0T5"/>
<dbReference type="PANTHER" id="PTHR33964">
    <property type="entry name" value="RE45066P-RELATED"/>
    <property type="match status" value="1"/>
</dbReference>
<organism evidence="2 3">
    <name type="scientific">Blomia tropicalis</name>
    <name type="common">Mite</name>
    <dbReference type="NCBI Taxonomy" id="40697"/>
    <lineage>
        <taxon>Eukaryota</taxon>
        <taxon>Metazoa</taxon>
        <taxon>Ecdysozoa</taxon>
        <taxon>Arthropoda</taxon>
        <taxon>Chelicerata</taxon>
        <taxon>Arachnida</taxon>
        <taxon>Acari</taxon>
        <taxon>Acariformes</taxon>
        <taxon>Sarcoptiformes</taxon>
        <taxon>Astigmata</taxon>
        <taxon>Glycyphagoidea</taxon>
        <taxon>Echimyopodidae</taxon>
        <taxon>Blomia</taxon>
    </lineage>
</organism>
<evidence type="ECO:0008006" key="4">
    <source>
        <dbReference type="Google" id="ProtNLM"/>
    </source>
</evidence>
<accession>A0A9Q0M0T5</accession>